<keyword evidence="1" id="KW-1133">Transmembrane helix</keyword>
<protein>
    <submittedName>
        <fullName evidence="2">Uncharacterized protein</fullName>
    </submittedName>
</protein>
<comment type="caution">
    <text evidence="2">The sequence shown here is derived from an EMBL/GenBank/DDBJ whole genome shotgun (WGS) entry which is preliminary data.</text>
</comment>
<keyword evidence="3" id="KW-1185">Reference proteome</keyword>
<evidence type="ECO:0000313" key="3">
    <source>
        <dbReference type="Proteomes" id="UP000308730"/>
    </source>
</evidence>
<feature type="transmembrane region" description="Helical" evidence="1">
    <location>
        <begin position="28"/>
        <end position="49"/>
    </location>
</feature>
<keyword evidence="1" id="KW-0812">Transmembrane</keyword>
<feature type="transmembrane region" description="Helical" evidence="1">
    <location>
        <begin position="98"/>
        <end position="116"/>
    </location>
</feature>
<dbReference type="EMBL" id="SGPM01000503">
    <property type="protein sequence ID" value="THH20174.1"/>
    <property type="molecule type" value="Genomic_DNA"/>
</dbReference>
<dbReference type="Proteomes" id="UP000308730">
    <property type="component" value="Unassembled WGS sequence"/>
</dbReference>
<feature type="transmembrane region" description="Helical" evidence="1">
    <location>
        <begin position="70"/>
        <end position="92"/>
    </location>
</feature>
<dbReference type="OrthoDB" id="3197626at2759"/>
<evidence type="ECO:0000313" key="2">
    <source>
        <dbReference type="EMBL" id="THH20174.1"/>
    </source>
</evidence>
<gene>
    <name evidence="2" type="ORF">EUX98_g8630</name>
</gene>
<accession>A0A4S4M4V2</accession>
<dbReference type="AlphaFoldDB" id="A0A4S4M4V2"/>
<evidence type="ECO:0000256" key="1">
    <source>
        <dbReference type="SAM" id="Phobius"/>
    </source>
</evidence>
<keyword evidence="1" id="KW-0472">Membrane</keyword>
<reference evidence="2 3" key="1">
    <citation type="submission" date="2019-02" db="EMBL/GenBank/DDBJ databases">
        <title>Genome sequencing of the rare red list fungi Antrodiella citrinella (Flaviporus citrinellus).</title>
        <authorList>
            <person name="Buettner E."/>
            <person name="Kellner H."/>
        </authorList>
    </citation>
    <scope>NUCLEOTIDE SEQUENCE [LARGE SCALE GENOMIC DNA]</scope>
    <source>
        <strain evidence="2 3">DSM 108506</strain>
    </source>
</reference>
<proteinExistence type="predicted"/>
<name>A0A4S4M4V2_9APHY</name>
<organism evidence="2 3">
    <name type="scientific">Antrodiella citrinella</name>
    <dbReference type="NCBI Taxonomy" id="2447956"/>
    <lineage>
        <taxon>Eukaryota</taxon>
        <taxon>Fungi</taxon>
        <taxon>Dikarya</taxon>
        <taxon>Basidiomycota</taxon>
        <taxon>Agaricomycotina</taxon>
        <taxon>Agaricomycetes</taxon>
        <taxon>Polyporales</taxon>
        <taxon>Steccherinaceae</taxon>
        <taxon>Antrodiella</taxon>
    </lineage>
</organism>
<sequence length="196" mass="21834">MYRPVGVVVKGRWVPGDGCAVTSTNHRILSIMFLYSVCFDFIVLALSAWKLYDPQWKDHSQIAKILFKDGLSYFAVAFSFNLLAATFMLLYLNVIMSAMFGTPAAVASTIVALRSVRRLFKLKDRKPAEVVQAARISTILVHQDYTGHAETNGSIVFAGRANNASVHVQIAADPSEVEYEEDARRNKKLRAMGLYP</sequence>